<keyword evidence="4" id="KW-1185">Reference proteome</keyword>
<dbReference type="PANTHER" id="PTHR36924">
    <property type="entry name" value="ANTITOXIN HIGA-1"/>
    <property type="match status" value="1"/>
</dbReference>
<evidence type="ECO:0000256" key="1">
    <source>
        <dbReference type="ARBA" id="ARBA00023125"/>
    </source>
</evidence>
<dbReference type="AlphaFoldDB" id="A0A7G5FC62"/>
<dbReference type="InterPro" id="IPR010982">
    <property type="entry name" value="Lambda_DNA-bd_dom_sf"/>
</dbReference>
<feature type="domain" description="HTH cro/C1-type" evidence="2">
    <location>
        <begin position="29"/>
        <end position="74"/>
    </location>
</feature>
<accession>A0A7G5FC62</accession>
<sequence>MTVVDNDALQRPVHPGEVLLDDFLRPNRMTAKDLAIEIDIGLGVVQKIIQGRQSITPVLARLLANCFGTSEQLWMNLQAEYDRRMAQDGGASPNP</sequence>
<dbReference type="Proteomes" id="UP000515570">
    <property type="component" value="Chromosome"/>
</dbReference>
<dbReference type="InterPro" id="IPR013430">
    <property type="entry name" value="Toxin_antidote_HigA"/>
</dbReference>
<name>A0A7G5FC62_9CORY</name>
<evidence type="ECO:0000313" key="3">
    <source>
        <dbReference type="EMBL" id="QMV84203.1"/>
    </source>
</evidence>
<dbReference type="PANTHER" id="PTHR36924:SF1">
    <property type="entry name" value="ANTITOXIN HIGA-1"/>
    <property type="match status" value="1"/>
</dbReference>
<dbReference type="Gene3D" id="1.10.260.40">
    <property type="entry name" value="lambda repressor-like DNA-binding domains"/>
    <property type="match status" value="1"/>
</dbReference>
<evidence type="ECO:0000259" key="2">
    <source>
        <dbReference type="PROSITE" id="PS50943"/>
    </source>
</evidence>
<organism evidence="3 4">
    <name type="scientific">Corynebacterium hindlerae</name>
    <dbReference type="NCBI Taxonomy" id="699041"/>
    <lineage>
        <taxon>Bacteria</taxon>
        <taxon>Bacillati</taxon>
        <taxon>Actinomycetota</taxon>
        <taxon>Actinomycetes</taxon>
        <taxon>Mycobacteriales</taxon>
        <taxon>Corynebacteriaceae</taxon>
        <taxon>Corynebacterium</taxon>
    </lineage>
</organism>
<dbReference type="RefSeq" id="WP_182385012.1">
    <property type="nucleotide sequence ID" value="NZ_CP059833.1"/>
</dbReference>
<dbReference type="NCBIfam" id="TIGR02607">
    <property type="entry name" value="antidote_HigA"/>
    <property type="match status" value="1"/>
</dbReference>
<dbReference type="SUPFAM" id="SSF47413">
    <property type="entry name" value="lambda repressor-like DNA-binding domains"/>
    <property type="match status" value="1"/>
</dbReference>
<evidence type="ECO:0000313" key="4">
    <source>
        <dbReference type="Proteomes" id="UP000515570"/>
    </source>
</evidence>
<proteinExistence type="predicted"/>
<dbReference type="InterPro" id="IPR001387">
    <property type="entry name" value="Cro/C1-type_HTH"/>
</dbReference>
<keyword evidence="1" id="KW-0238">DNA-binding</keyword>
<dbReference type="EMBL" id="CP059833">
    <property type="protein sequence ID" value="QMV84203.1"/>
    <property type="molecule type" value="Genomic_DNA"/>
</dbReference>
<dbReference type="GO" id="GO:0003677">
    <property type="term" value="F:DNA binding"/>
    <property type="evidence" value="ECO:0007669"/>
    <property type="project" value="UniProtKB-KW"/>
</dbReference>
<reference evidence="3 4" key="1">
    <citation type="submission" date="2020-07" db="EMBL/GenBank/DDBJ databases">
        <title>non toxigenic Corynebacterium sp. nov from a clinical source.</title>
        <authorList>
            <person name="Bernier A.-M."/>
            <person name="Bernard K."/>
        </authorList>
    </citation>
    <scope>NUCLEOTIDE SEQUENCE [LARGE SCALE GENOMIC DNA]</scope>
    <source>
        <strain evidence="4">NML 93-0612</strain>
    </source>
</reference>
<dbReference type="PROSITE" id="PS50943">
    <property type="entry name" value="HTH_CROC1"/>
    <property type="match status" value="1"/>
</dbReference>
<protein>
    <submittedName>
        <fullName evidence="3">HigA family addiction module antidote protein</fullName>
    </submittedName>
</protein>
<gene>
    <name evidence="3" type="ORF">HW450_07380</name>
</gene>